<reference evidence="5" key="2">
    <citation type="submission" date="2016-11" db="EMBL/GenBank/DDBJ databases">
        <authorList>
            <person name="Varghese N."/>
            <person name="Submissions S."/>
        </authorList>
    </citation>
    <scope>NUCLEOTIDE SEQUENCE [LARGE SCALE GENOMIC DNA]</scope>
    <source>
        <strain evidence="5">DX253</strain>
    </source>
</reference>
<accession>E7QT65</accession>
<dbReference type="Proteomes" id="UP000184203">
    <property type="component" value="Unassembled WGS sequence"/>
</dbReference>
<protein>
    <recommendedName>
        <fullName evidence="1">Ig-like domain-containing protein</fullName>
    </recommendedName>
</protein>
<name>E7QT65_HALPU</name>
<feature type="domain" description="Ig-like" evidence="1">
    <location>
        <begin position="45"/>
        <end position="119"/>
    </location>
</feature>
<reference evidence="3" key="3">
    <citation type="submission" date="2016-11" db="EMBL/GenBank/DDBJ databases">
        <authorList>
            <person name="Jaros S."/>
            <person name="Januszkiewicz K."/>
            <person name="Wedrychowicz H."/>
        </authorList>
    </citation>
    <scope>NUCLEOTIDE SEQUENCE [LARGE SCALE GENOMIC DNA]</scope>
    <source>
        <strain evidence="3">DX253</strain>
    </source>
</reference>
<sequence>MNRRGFVRYGCSLPLLGGTGGCLSDGWGTNPHTETITVYNRLDRKATVSLDVRRPEKRVFSGRESIPASGSWDVPDEFGPGSYDLSVEVSAGPSARTSWEVPADGPDRGLGIEIRRSGIEITPWVD</sequence>
<dbReference type="Pfam" id="PF25942">
    <property type="entry name" value="Ig_halo"/>
    <property type="match status" value="1"/>
</dbReference>
<gene>
    <name evidence="3" type="ORF">SAMN05444342_2196</name>
    <name evidence="2" type="ORF">ZOD2009_09965</name>
</gene>
<dbReference type="EMBL" id="AEMG01000009">
    <property type="protein sequence ID" value="EFW91794.1"/>
    <property type="molecule type" value="Genomic_DNA"/>
</dbReference>
<dbReference type="PROSITE" id="PS51257">
    <property type="entry name" value="PROKAR_LIPOPROTEIN"/>
    <property type="match status" value="1"/>
</dbReference>
<dbReference type="AlphaFoldDB" id="E7QT65"/>
<keyword evidence="5" id="KW-1185">Reference proteome</keyword>
<evidence type="ECO:0000313" key="3">
    <source>
        <dbReference type="EMBL" id="SHK79254.1"/>
    </source>
</evidence>
<organism evidence="2 4">
    <name type="scientific">Haladaptatus paucihalophilus DX253</name>
    <dbReference type="NCBI Taxonomy" id="797209"/>
    <lineage>
        <taxon>Archaea</taxon>
        <taxon>Methanobacteriati</taxon>
        <taxon>Methanobacteriota</taxon>
        <taxon>Stenosarchaea group</taxon>
        <taxon>Halobacteria</taxon>
        <taxon>Halobacteriales</taxon>
        <taxon>Haladaptataceae</taxon>
        <taxon>Haladaptatus</taxon>
    </lineage>
</organism>
<dbReference type="InterPro" id="IPR058929">
    <property type="entry name" value="Ig_halo"/>
</dbReference>
<dbReference type="RefSeq" id="WP_007979333.1">
    <property type="nucleotide sequence ID" value="NZ_AEMG01000009.1"/>
</dbReference>
<evidence type="ECO:0000313" key="5">
    <source>
        <dbReference type="Proteomes" id="UP000184203"/>
    </source>
</evidence>
<proteinExistence type="predicted"/>
<dbReference type="Proteomes" id="UP000003751">
    <property type="component" value="Unassembled WGS sequence"/>
</dbReference>
<reference evidence="2 4" key="1">
    <citation type="journal article" date="2014" name="ISME J.">
        <title>Trehalose/2-sulfotrehalose biosynthesis and glycine-betaine uptake are widely spread mechanisms for osmoadaptation in the Halobacteriales.</title>
        <authorList>
            <person name="Youssef N.H."/>
            <person name="Savage-Ashlock K.N."/>
            <person name="McCully A.L."/>
            <person name="Luedtke B."/>
            <person name="Shaw E.I."/>
            <person name="Hoff W.D."/>
            <person name="Elshahed M.S."/>
        </authorList>
    </citation>
    <scope>NUCLEOTIDE SEQUENCE [LARGE SCALE GENOMIC DNA]</scope>
    <source>
        <strain evidence="2 4">DX253</strain>
    </source>
</reference>
<evidence type="ECO:0000313" key="4">
    <source>
        <dbReference type="Proteomes" id="UP000003751"/>
    </source>
</evidence>
<evidence type="ECO:0000259" key="1">
    <source>
        <dbReference type="Pfam" id="PF25942"/>
    </source>
</evidence>
<evidence type="ECO:0000313" key="2">
    <source>
        <dbReference type="EMBL" id="EFW91794.1"/>
    </source>
</evidence>
<dbReference type="EMBL" id="FRAN01000003">
    <property type="protein sequence ID" value="SHK79254.1"/>
    <property type="molecule type" value="Genomic_DNA"/>
</dbReference>
<dbReference type="PATRIC" id="fig|797209.4.peg.1948"/>